<name>A0A3B0V5L7_9ZZZZ</name>
<accession>A0A3B0V5L7</accession>
<dbReference type="PANTHER" id="PTHR39426:SF1">
    <property type="entry name" value="HOMOLOGY TO DEATH-ON-CURING PROTEIN OF PHAGE P1"/>
    <property type="match status" value="1"/>
</dbReference>
<dbReference type="SUPFAM" id="SSF140931">
    <property type="entry name" value="Fic-like"/>
    <property type="match status" value="1"/>
</dbReference>
<dbReference type="InterPro" id="IPR036597">
    <property type="entry name" value="Fido-like_dom_sf"/>
</dbReference>
<dbReference type="PROSITE" id="PS51459">
    <property type="entry name" value="FIDO"/>
    <property type="match status" value="1"/>
</dbReference>
<dbReference type="InterPro" id="IPR006440">
    <property type="entry name" value="Doc"/>
</dbReference>
<dbReference type="EMBL" id="UOEV01000088">
    <property type="protein sequence ID" value="VAW33207.1"/>
    <property type="molecule type" value="Genomic_DNA"/>
</dbReference>
<dbReference type="InterPro" id="IPR003812">
    <property type="entry name" value="Fido"/>
</dbReference>
<dbReference type="Gene3D" id="1.20.120.1870">
    <property type="entry name" value="Fic/DOC protein, Fido domain"/>
    <property type="match status" value="1"/>
</dbReference>
<reference evidence="2" key="1">
    <citation type="submission" date="2018-06" db="EMBL/GenBank/DDBJ databases">
        <authorList>
            <person name="Zhirakovskaya E."/>
        </authorList>
    </citation>
    <scope>NUCLEOTIDE SEQUENCE</scope>
</reference>
<evidence type="ECO:0000259" key="1">
    <source>
        <dbReference type="PROSITE" id="PS51459"/>
    </source>
</evidence>
<dbReference type="PANTHER" id="PTHR39426">
    <property type="entry name" value="HOMOLOGY TO DEATH-ON-CURING PROTEIN OF PHAGE P1"/>
    <property type="match status" value="1"/>
</dbReference>
<feature type="domain" description="Fido" evidence="1">
    <location>
        <begin position="5"/>
        <end position="123"/>
    </location>
</feature>
<gene>
    <name evidence="2" type="ORF">MNBD_CPR01-310</name>
</gene>
<dbReference type="AlphaFoldDB" id="A0A3B0V5L7"/>
<organism evidence="2">
    <name type="scientific">hydrothermal vent metagenome</name>
    <dbReference type="NCBI Taxonomy" id="652676"/>
    <lineage>
        <taxon>unclassified sequences</taxon>
        <taxon>metagenomes</taxon>
        <taxon>ecological metagenomes</taxon>
    </lineage>
</organism>
<dbReference type="Pfam" id="PF02661">
    <property type="entry name" value="Fic"/>
    <property type="match status" value="1"/>
</dbReference>
<sequence length="146" mass="16685">MLKYLNEDEIVLIHQRIVDETGGLQGIRELHAIRSVEGQPRQAVFGKKLYPTMYLKAAVYAHNIIAHHPFLDGNKRTGISVAIVFLEDNGLIAKAKEGDFFNLALHIAEDKWEYEVIATWLKEHTKKVTSTKKIGKKYAQKSDKKR</sequence>
<dbReference type="NCBIfam" id="TIGR01550">
    <property type="entry name" value="DOC_P1"/>
    <property type="match status" value="1"/>
</dbReference>
<dbReference type="PIRSF" id="PIRSF018297">
    <property type="entry name" value="Doc"/>
    <property type="match status" value="1"/>
</dbReference>
<dbReference type="GO" id="GO:0016301">
    <property type="term" value="F:kinase activity"/>
    <property type="evidence" value="ECO:0007669"/>
    <property type="project" value="InterPro"/>
</dbReference>
<dbReference type="InterPro" id="IPR053737">
    <property type="entry name" value="Type_II_TA_Toxin"/>
</dbReference>
<proteinExistence type="predicted"/>
<protein>
    <recommendedName>
        <fullName evidence="1">Fido domain-containing protein</fullName>
    </recommendedName>
</protein>
<evidence type="ECO:0000313" key="2">
    <source>
        <dbReference type="EMBL" id="VAW33207.1"/>
    </source>
</evidence>